<protein>
    <submittedName>
        <fullName evidence="6">LysR family transcriptional regulator</fullName>
    </submittedName>
</protein>
<dbReference type="PANTHER" id="PTHR30537:SF1">
    <property type="entry name" value="HTH-TYPE TRANSCRIPTIONAL REGULATOR PGRR"/>
    <property type="match status" value="1"/>
</dbReference>
<keyword evidence="2" id="KW-0805">Transcription regulation</keyword>
<dbReference type="InterPro" id="IPR005119">
    <property type="entry name" value="LysR_subst-bd"/>
</dbReference>
<sequence>MKAFVPLDHRGIAKERGQALKDILTLRLYTRVARLGSFSAAARECGLAQSQVSRMIAELEASLGARLLSRTTRNVAPTEAGLEFLARIDPALAAIEDAANSVRETGELRGLIRVGMPATMGMRVIMPRLSAFTERHPLLRIELLLDDTWRDLAREAVDVGIRVGDLPDASGTKRLIGTMRRVFVAAPAYVARHGLPEQPADLERHRLIAGPVAPHSRSWKFERDGQTVVVEVQPHVSINDTAGALAAATSGLGITPTTSWACRREIESGELVPILLGWQSGEFPVHAYFPMGRTTRMAARAFIDFIADELRTDPPLPAGSPGT</sequence>
<dbReference type="GO" id="GO:0003700">
    <property type="term" value="F:DNA-binding transcription factor activity"/>
    <property type="evidence" value="ECO:0007669"/>
    <property type="project" value="InterPro"/>
</dbReference>
<dbReference type="FunFam" id="1.10.10.10:FF:000001">
    <property type="entry name" value="LysR family transcriptional regulator"/>
    <property type="match status" value="1"/>
</dbReference>
<reference evidence="6" key="1">
    <citation type="journal article" date="2014" name="Int. J. Syst. Evol. Microbiol.">
        <title>Complete genome sequence of Corynebacterium casei LMG S-19264T (=DSM 44701T), isolated from a smear-ripened cheese.</title>
        <authorList>
            <consortium name="US DOE Joint Genome Institute (JGI-PGF)"/>
            <person name="Walter F."/>
            <person name="Albersmeier A."/>
            <person name="Kalinowski J."/>
            <person name="Ruckert C."/>
        </authorList>
    </citation>
    <scope>NUCLEOTIDE SEQUENCE</scope>
    <source>
        <strain evidence="6">CGMCC 1.15725</strain>
    </source>
</reference>
<dbReference type="Proteomes" id="UP000646365">
    <property type="component" value="Unassembled WGS sequence"/>
</dbReference>
<dbReference type="Gene3D" id="3.40.190.290">
    <property type="match status" value="1"/>
</dbReference>
<evidence type="ECO:0000313" key="7">
    <source>
        <dbReference type="Proteomes" id="UP000646365"/>
    </source>
</evidence>
<dbReference type="PANTHER" id="PTHR30537">
    <property type="entry name" value="HTH-TYPE TRANSCRIPTIONAL REGULATOR"/>
    <property type="match status" value="1"/>
</dbReference>
<keyword evidence="3" id="KW-0238">DNA-binding</keyword>
<dbReference type="Gene3D" id="1.10.10.10">
    <property type="entry name" value="Winged helix-like DNA-binding domain superfamily/Winged helix DNA-binding domain"/>
    <property type="match status" value="1"/>
</dbReference>
<comment type="similarity">
    <text evidence="1">Belongs to the LysR transcriptional regulatory family.</text>
</comment>
<dbReference type="InterPro" id="IPR000847">
    <property type="entry name" value="LysR_HTH_N"/>
</dbReference>
<accession>A0A8J2YX80</accession>
<organism evidence="6 7">
    <name type="scientific">Aliidongia dinghuensis</name>
    <dbReference type="NCBI Taxonomy" id="1867774"/>
    <lineage>
        <taxon>Bacteria</taxon>
        <taxon>Pseudomonadati</taxon>
        <taxon>Pseudomonadota</taxon>
        <taxon>Alphaproteobacteria</taxon>
        <taxon>Rhodospirillales</taxon>
        <taxon>Dongiaceae</taxon>
        <taxon>Aliidongia</taxon>
    </lineage>
</organism>
<gene>
    <name evidence="6" type="ORF">GCM10011611_47180</name>
</gene>
<reference evidence="6" key="2">
    <citation type="submission" date="2020-09" db="EMBL/GenBank/DDBJ databases">
        <authorList>
            <person name="Sun Q."/>
            <person name="Zhou Y."/>
        </authorList>
    </citation>
    <scope>NUCLEOTIDE SEQUENCE</scope>
    <source>
        <strain evidence="6">CGMCC 1.15725</strain>
    </source>
</reference>
<keyword evidence="7" id="KW-1185">Reference proteome</keyword>
<evidence type="ECO:0000256" key="1">
    <source>
        <dbReference type="ARBA" id="ARBA00009437"/>
    </source>
</evidence>
<dbReference type="GO" id="GO:0006351">
    <property type="term" value="P:DNA-templated transcription"/>
    <property type="evidence" value="ECO:0007669"/>
    <property type="project" value="TreeGrafter"/>
</dbReference>
<evidence type="ECO:0000256" key="4">
    <source>
        <dbReference type="ARBA" id="ARBA00023163"/>
    </source>
</evidence>
<dbReference type="EMBL" id="BMJQ01000013">
    <property type="protein sequence ID" value="GGF35423.1"/>
    <property type="molecule type" value="Genomic_DNA"/>
</dbReference>
<evidence type="ECO:0000259" key="5">
    <source>
        <dbReference type="PROSITE" id="PS50931"/>
    </source>
</evidence>
<dbReference type="InterPro" id="IPR036388">
    <property type="entry name" value="WH-like_DNA-bd_sf"/>
</dbReference>
<dbReference type="InterPro" id="IPR036390">
    <property type="entry name" value="WH_DNA-bd_sf"/>
</dbReference>
<evidence type="ECO:0000256" key="2">
    <source>
        <dbReference type="ARBA" id="ARBA00023015"/>
    </source>
</evidence>
<evidence type="ECO:0000313" key="6">
    <source>
        <dbReference type="EMBL" id="GGF35423.1"/>
    </source>
</evidence>
<dbReference type="InterPro" id="IPR058163">
    <property type="entry name" value="LysR-type_TF_proteobact-type"/>
</dbReference>
<dbReference type="SUPFAM" id="SSF46785">
    <property type="entry name" value="Winged helix' DNA-binding domain"/>
    <property type="match status" value="1"/>
</dbReference>
<proteinExistence type="inferred from homology"/>
<dbReference type="CDD" id="cd08422">
    <property type="entry name" value="PBP2_CrgA_like"/>
    <property type="match status" value="1"/>
</dbReference>
<feature type="domain" description="HTH lysR-type" evidence="5">
    <location>
        <begin position="32"/>
        <end position="78"/>
    </location>
</feature>
<keyword evidence="4" id="KW-0804">Transcription</keyword>
<dbReference type="RefSeq" id="WP_229743909.1">
    <property type="nucleotide sequence ID" value="NZ_BMJQ01000013.1"/>
</dbReference>
<comment type="caution">
    <text evidence="6">The sequence shown here is derived from an EMBL/GenBank/DDBJ whole genome shotgun (WGS) entry which is preliminary data.</text>
</comment>
<dbReference type="GO" id="GO:0043565">
    <property type="term" value="F:sequence-specific DNA binding"/>
    <property type="evidence" value="ECO:0007669"/>
    <property type="project" value="TreeGrafter"/>
</dbReference>
<evidence type="ECO:0000256" key="3">
    <source>
        <dbReference type="ARBA" id="ARBA00023125"/>
    </source>
</evidence>
<dbReference type="Pfam" id="PF03466">
    <property type="entry name" value="LysR_substrate"/>
    <property type="match status" value="1"/>
</dbReference>
<dbReference type="Pfam" id="PF00126">
    <property type="entry name" value="HTH_1"/>
    <property type="match status" value="1"/>
</dbReference>
<dbReference type="SUPFAM" id="SSF53850">
    <property type="entry name" value="Periplasmic binding protein-like II"/>
    <property type="match status" value="1"/>
</dbReference>
<dbReference type="PROSITE" id="PS50931">
    <property type="entry name" value="HTH_LYSR"/>
    <property type="match status" value="1"/>
</dbReference>
<name>A0A8J2YX80_9PROT</name>
<dbReference type="AlphaFoldDB" id="A0A8J2YX80"/>
<dbReference type="PRINTS" id="PR00039">
    <property type="entry name" value="HTHLYSR"/>
</dbReference>